<keyword evidence="1" id="KW-0051">Antiviral defense</keyword>
<dbReference type="NCBIfam" id="TIGR01898">
    <property type="entry name" value="cas_TM1791_cmr6"/>
    <property type="match status" value="1"/>
</dbReference>
<evidence type="ECO:0000313" key="4">
    <source>
        <dbReference type="Proteomes" id="UP000008461"/>
    </source>
</evidence>
<dbReference type="RefSeq" id="WP_013769056.1">
    <property type="nucleotide sequence ID" value="NC_015512.1"/>
</dbReference>
<dbReference type="GO" id="GO:0051607">
    <property type="term" value="P:defense response to virus"/>
    <property type="evidence" value="ECO:0007669"/>
    <property type="project" value="UniProtKB-KW"/>
</dbReference>
<protein>
    <submittedName>
        <fullName evidence="3">CRISPR-associated RAMP protein, Cmr6 family</fullName>
    </submittedName>
</protein>
<dbReference type="Proteomes" id="UP000008461">
    <property type="component" value="Plasmid pHALHY02"/>
</dbReference>
<gene>
    <name evidence="3" type="ordered locus">Halhy_6725</name>
</gene>
<reference key="2">
    <citation type="submission" date="2011-04" db="EMBL/GenBank/DDBJ databases">
        <title>Complete sequence of plasmid 2 of Haliscomenobacter hydrossis DSM 1100.</title>
        <authorList>
            <consortium name="US DOE Joint Genome Institute (JGI-PGF)"/>
            <person name="Lucas S."/>
            <person name="Han J."/>
            <person name="Lapidus A."/>
            <person name="Bruce D."/>
            <person name="Goodwin L."/>
            <person name="Pitluck S."/>
            <person name="Peters L."/>
            <person name="Kyrpides N."/>
            <person name="Mavromatis K."/>
            <person name="Ivanova N."/>
            <person name="Ovchinnikova G."/>
            <person name="Pagani I."/>
            <person name="Daligault H."/>
            <person name="Detter J.C."/>
            <person name="Han C."/>
            <person name="Land M."/>
            <person name="Hauser L."/>
            <person name="Markowitz V."/>
            <person name="Cheng J.-F."/>
            <person name="Hugenholtz P."/>
            <person name="Woyke T."/>
            <person name="Wu D."/>
            <person name="Verbarg S."/>
            <person name="Frueling A."/>
            <person name="Brambilla E."/>
            <person name="Klenk H.-P."/>
            <person name="Eisen J.A."/>
        </authorList>
    </citation>
    <scope>NUCLEOTIDE SEQUENCE</scope>
    <source>
        <strain>DSM 1100</strain>
    </source>
</reference>
<dbReference type="PANTHER" id="PTHR39965:SF1">
    <property type="entry name" value="CRISPR SYSTEM CMR SUBUNIT CMR6"/>
    <property type="match status" value="1"/>
</dbReference>
<keyword evidence="3" id="KW-0614">Plasmid</keyword>
<organism evidence="3 4">
    <name type="scientific">Haliscomenobacter hydrossis (strain ATCC 27775 / DSM 1100 / LMG 10767 / O)</name>
    <dbReference type="NCBI Taxonomy" id="760192"/>
    <lineage>
        <taxon>Bacteria</taxon>
        <taxon>Pseudomonadati</taxon>
        <taxon>Bacteroidota</taxon>
        <taxon>Saprospiria</taxon>
        <taxon>Saprospirales</taxon>
        <taxon>Haliscomenobacteraceae</taxon>
        <taxon>Haliscomenobacter</taxon>
    </lineage>
</organism>
<reference evidence="3 4" key="1">
    <citation type="journal article" date="2011" name="Stand. Genomic Sci.">
        <title>Complete genome sequence of Haliscomenobacter hydrossis type strain (O).</title>
        <authorList>
            <consortium name="US DOE Joint Genome Institute (JGI-PGF)"/>
            <person name="Daligault H."/>
            <person name="Lapidus A."/>
            <person name="Zeytun A."/>
            <person name="Nolan M."/>
            <person name="Lucas S."/>
            <person name="Del Rio T.G."/>
            <person name="Tice H."/>
            <person name="Cheng J.F."/>
            <person name="Tapia R."/>
            <person name="Han C."/>
            <person name="Goodwin L."/>
            <person name="Pitluck S."/>
            <person name="Liolios K."/>
            <person name="Pagani I."/>
            <person name="Ivanova N."/>
            <person name="Huntemann M."/>
            <person name="Mavromatis K."/>
            <person name="Mikhailova N."/>
            <person name="Pati A."/>
            <person name="Chen A."/>
            <person name="Palaniappan K."/>
            <person name="Land M."/>
            <person name="Hauser L."/>
            <person name="Brambilla E.M."/>
            <person name="Rohde M."/>
            <person name="Verbarg S."/>
            <person name="Goker M."/>
            <person name="Bristow J."/>
            <person name="Eisen J.A."/>
            <person name="Markowitz V."/>
            <person name="Hugenholtz P."/>
            <person name="Kyrpides N.C."/>
            <person name="Klenk H.P."/>
            <person name="Woyke T."/>
        </authorList>
    </citation>
    <scope>NUCLEOTIDE SEQUENCE [LARGE SCALE GENOMIC DNA]</scope>
    <source>
        <strain evidence="4">ATCC 27775 / DSM 1100 / LMG 10767 / O</strain>
        <plasmid evidence="4">Plasmid pHALHY02</plasmid>
    </source>
</reference>
<dbReference type="PANTHER" id="PTHR39965">
    <property type="entry name" value="CRISPR SYSTEM CMR SUBUNIT CMR6"/>
    <property type="match status" value="1"/>
</dbReference>
<dbReference type="AlphaFoldDB" id="F4L832"/>
<proteinExistence type="predicted"/>
<evidence type="ECO:0000313" key="3">
    <source>
        <dbReference type="EMBL" id="AEE54540.1"/>
    </source>
</evidence>
<dbReference type="KEGG" id="hhy:Halhy_6725"/>
<evidence type="ECO:0000259" key="2">
    <source>
        <dbReference type="Pfam" id="PF03787"/>
    </source>
</evidence>
<geneLocation type="plasmid" evidence="3 4">
    <name>pHALHY02</name>
</geneLocation>
<sequence>MEQKNLGWAYYREYYKGLIHEEIEGKIKMSGGSVEAQKMFKNGYPLRYQGEYLDLLHERLRKSANAMIEGQIAGRGILSGVGIKHNMGLLNELVMGFTFDFTTGMPFIAGSSLKGALRAHCERNTPTILQPLLENEQHPFTQKQFVDLLFEGKDTRNPKAPRWLSTYEQCHFIGAAPAVDVLLGTDIITPHQHPLKKPTPLPFLKMQAGGHFQFYFYLSAHVTSFFPADQLLDCFAQMLTRYGLGAKTNYDFGRIDQATWEKF</sequence>
<evidence type="ECO:0000256" key="1">
    <source>
        <dbReference type="ARBA" id="ARBA00023118"/>
    </source>
</evidence>
<dbReference type="InterPro" id="IPR010172">
    <property type="entry name" value="CRISPR-assoc_prot_TM1791"/>
</dbReference>
<dbReference type="EMBL" id="CP002693">
    <property type="protein sequence ID" value="AEE54540.1"/>
    <property type="molecule type" value="Genomic_DNA"/>
</dbReference>
<accession>F4L832</accession>
<dbReference type="Pfam" id="PF03787">
    <property type="entry name" value="RAMPs"/>
    <property type="match status" value="1"/>
</dbReference>
<feature type="domain" description="CRISPR type III-associated protein" evidence="2">
    <location>
        <begin position="93"/>
        <end position="165"/>
    </location>
</feature>
<dbReference type="InterPro" id="IPR005537">
    <property type="entry name" value="RAMP_III_fam"/>
</dbReference>
<dbReference type="HOGENOM" id="CLU_064441_0_0_10"/>
<dbReference type="OrthoDB" id="9813956at2"/>
<name>F4L832_HALH1</name>
<keyword evidence="4" id="KW-1185">Reference proteome</keyword>